<keyword evidence="1" id="KW-0175">Coiled coil</keyword>
<organism evidence="4 5">
    <name type="scientific">Paenibacillus rhizoplanae</name>
    <dbReference type="NCBI Taxonomy" id="1917181"/>
    <lineage>
        <taxon>Bacteria</taxon>
        <taxon>Bacillati</taxon>
        <taxon>Bacillota</taxon>
        <taxon>Bacilli</taxon>
        <taxon>Bacillales</taxon>
        <taxon>Paenibacillaceae</taxon>
        <taxon>Paenibacillus</taxon>
    </lineage>
</organism>
<dbReference type="Proteomes" id="UP001597448">
    <property type="component" value="Unassembled WGS sequence"/>
</dbReference>
<evidence type="ECO:0000256" key="2">
    <source>
        <dbReference type="SAM" id="MobiDB-lite"/>
    </source>
</evidence>
<comment type="caution">
    <text evidence="4">The sequence shown here is derived from an EMBL/GenBank/DDBJ whole genome shotgun (WGS) entry which is preliminary data.</text>
</comment>
<evidence type="ECO:0000256" key="1">
    <source>
        <dbReference type="SAM" id="Coils"/>
    </source>
</evidence>
<reference evidence="5" key="1">
    <citation type="journal article" date="2019" name="Int. J. Syst. Evol. Microbiol.">
        <title>The Global Catalogue of Microorganisms (GCM) 10K type strain sequencing project: providing services to taxonomists for standard genome sequencing and annotation.</title>
        <authorList>
            <consortium name="The Broad Institute Genomics Platform"/>
            <consortium name="The Broad Institute Genome Sequencing Center for Infectious Disease"/>
            <person name="Wu L."/>
            <person name="Ma J."/>
        </authorList>
    </citation>
    <scope>NUCLEOTIDE SEQUENCE [LARGE SCALE GENOMIC DNA]</scope>
    <source>
        <strain evidence="5">CCM 8725</strain>
    </source>
</reference>
<evidence type="ECO:0000313" key="4">
    <source>
        <dbReference type="EMBL" id="MFD2409273.1"/>
    </source>
</evidence>
<feature type="region of interest" description="Disordered" evidence="2">
    <location>
        <begin position="1"/>
        <end position="30"/>
    </location>
</feature>
<feature type="coiled-coil region" evidence="1">
    <location>
        <begin position="256"/>
        <end position="283"/>
    </location>
</feature>
<feature type="compositionally biased region" description="Basic and acidic residues" evidence="2">
    <location>
        <begin position="11"/>
        <end position="26"/>
    </location>
</feature>
<dbReference type="PANTHER" id="PTHR39639">
    <property type="entry name" value="CHROMOSOME 16, WHOLE GENOME SHOTGUN SEQUENCE"/>
    <property type="match status" value="1"/>
</dbReference>
<accession>A0ABW5F2L2</accession>
<feature type="domain" description="GmrSD restriction endonucleases N-terminal" evidence="3">
    <location>
        <begin position="59"/>
        <end position="195"/>
    </location>
</feature>
<keyword evidence="5" id="KW-1185">Reference proteome</keyword>
<dbReference type="EMBL" id="JBHUKY010000013">
    <property type="protein sequence ID" value="MFD2409273.1"/>
    <property type="molecule type" value="Genomic_DNA"/>
</dbReference>
<gene>
    <name evidence="4" type="ORF">ACFSX3_05305</name>
</gene>
<sequence>MKKNDSQLSWDFEHSHEEEGIERTDDSSDTLITNPFDPAKIDITQKSLTIDLLIKRLKENEINLLTDFQRKGGLWDDVQQSRLIESLMIRIPLPAFYFDGSNDNNWLVVDGLQRLTALKRFFIDQELKLFNMEYVTQFDGQTYNQLPRHIQRRIEETQIIAFVINDGTPPEVKYNIFKRINTGGVPLTPQEIRHALNQGTASTFLKKLAGTEEFLDATCHSIKSDRMEDRDFVLRFLAFSMTSYSEYFPDLENFLNSAMGLLNKKSKKELEELENKFKNAMKSSREIFGDDAFRRRYKLEDNRKQINKALFDTWSVNLGNLDNEQVKKLVINRDLIKDKFMKLMKNKRFDGAISQGTGDPRRVEFRFTRVEKIIKEVLKC</sequence>
<evidence type="ECO:0000313" key="5">
    <source>
        <dbReference type="Proteomes" id="UP001597448"/>
    </source>
</evidence>
<evidence type="ECO:0000259" key="3">
    <source>
        <dbReference type="Pfam" id="PF03235"/>
    </source>
</evidence>
<dbReference type="InterPro" id="IPR004919">
    <property type="entry name" value="GmrSD_N"/>
</dbReference>
<dbReference type="PANTHER" id="PTHR39639:SF1">
    <property type="entry name" value="DUF262 DOMAIN-CONTAINING PROTEIN"/>
    <property type="match status" value="1"/>
</dbReference>
<proteinExistence type="predicted"/>
<name>A0ABW5F2L2_9BACL</name>
<dbReference type="RefSeq" id="WP_209992834.1">
    <property type="nucleotide sequence ID" value="NZ_JBHUKY010000013.1"/>
</dbReference>
<protein>
    <submittedName>
        <fullName evidence="4">DUF262 domain-containing protein</fullName>
    </submittedName>
</protein>
<dbReference type="Pfam" id="PF03235">
    <property type="entry name" value="GmrSD_N"/>
    <property type="match status" value="1"/>
</dbReference>